<feature type="domain" description="PRORP" evidence="6">
    <location>
        <begin position="12"/>
        <end position="161"/>
    </location>
</feature>
<evidence type="ECO:0000256" key="3">
    <source>
        <dbReference type="ARBA" id="ARBA00022801"/>
    </source>
</evidence>
<evidence type="ECO:0000256" key="5">
    <source>
        <dbReference type="SAM" id="MobiDB-lite"/>
    </source>
</evidence>
<dbReference type="AlphaFoldDB" id="A0A2P2K2V9"/>
<dbReference type="PANTHER" id="PTHR13547">
    <property type="match status" value="1"/>
</dbReference>
<protein>
    <recommendedName>
        <fullName evidence="6">PRORP domain-containing protein</fullName>
    </recommendedName>
</protein>
<organism evidence="7">
    <name type="scientific">Rhizophora mucronata</name>
    <name type="common">Asiatic mangrove</name>
    <dbReference type="NCBI Taxonomy" id="61149"/>
    <lineage>
        <taxon>Eukaryota</taxon>
        <taxon>Viridiplantae</taxon>
        <taxon>Streptophyta</taxon>
        <taxon>Embryophyta</taxon>
        <taxon>Tracheophyta</taxon>
        <taxon>Spermatophyta</taxon>
        <taxon>Magnoliopsida</taxon>
        <taxon>eudicotyledons</taxon>
        <taxon>Gunneridae</taxon>
        <taxon>Pentapetalae</taxon>
        <taxon>rosids</taxon>
        <taxon>fabids</taxon>
        <taxon>Malpighiales</taxon>
        <taxon>Rhizophoraceae</taxon>
        <taxon>Rhizophora</taxon>
    </lineage>
</organism>
<dbReference type="GO" id="GO:0046872">
    <property type="term" value="F:metal ion binding"/>
    <property type="evidence" value="ECO:0007669"/>
    <property type="project" value="UniProtKB-KW"/>
</dbReference>
<reference evidence="7" key="1">
    <citation type="submission" date="2018-02" db="EMBL/GenBank/DDBJ databases">
        <title>Rhizophora mucronata_Transcriptome.</title>
        <authorList>
            <person name="Meera S.P."/>
            <person name="Sreeshan A."/>
            <person name="Augustine A."/>
        </authorList>
    </citation>
    <scope>NUCLEOTIDE SEQUENCE</scope>
    <source>
        <tissue evidence="7">Leaf</tissue>
    </source>
</reference>
<dbReference type="InterPro" id="IPR031595">
    <property type="entry name" value="PRORP_C"/>
</dbReference>
<dbReference type="Gene3D" id="3.40.50.11980">
    <property type="match status" value="1"/>
</dbReference>
<sequence>MTDDLCVLKLAIEQLDAVVKDLYRHTGNKWPLVILHNKRVRALLENPSNRELIEEWIEKDVLYATPHGSNDDWYWLYAAVKLRCLLVTNDEMRDHIFELLARSFFLKWKERHQVRYMFVKGNLKLQMPPPFSVVIQESATGSWHVPIASDGIEESAQSWLCIVRQSTSNTREEDARKDNGICHERNQISSCNIESVASSNNIHDDQDSFDIDDKIPHMLGKRKERSPPHTGLSSS</sequence>
<dbReference type="Pfam" id="PF16953">
    <property type="entry name" value="PRORP"/>
    <property type="match status" value="1"/>
</dbReference>
<feature type="compositionally biased region" description="Basic and acidic residues" evidence="5">
    <location>
        <begin position="202"/>
        <end position="216"/>
    </location>
</feature>
<keyword evidence="3" id="KW-0378">Hydrolase</keyword>
<evidence type="ECO:0000256" key="1">
    <source>
        <dbReference type="ARBA" id="ARBA00007626"/>
    </source>
</evidence>
<evidence type="ECO:0000256" key="4">
    <source>
        <dbReference type="ARBA" id="ARBA00022833"/>
    </source>
</evidence>
<dbReference type="GO" id="GO:0004526">
    <property type="term" value="F:ribonuclease P activity"/>
    <property type="evidence" value="ECO:0007669"/>
    <property type="project" value="TreeGrafter"/>
</dbReference>
<keyword evidence="4" id="KW-0862">Zinc</keyword>
<evidence type="ECO:0000259" key="6">
    <source>
        <dbReference type="Pfam" id="PF16953"/>
    </source>
</evidence>
<name>A0A2P2K2V9_RHIMU</name>
<dbReference type="GO" id="GO:0001682">
    <property type="term" value="P:tRNA 5'-leader removal"/>
    <property type="evidence" value="ECO:0007669"/>
    <property type="project" value="TreeGrafter"/>
</dbReference>
<dbReference type="EMBL" id="GGEC01019539">
    <property type="protein sequence ID" value="MBX00023.1"/>
    <property type="molecule type" value="Transcribed_RNA"/>
</dbReference>
<feature type="region of interest" description="Disordered" evidence="5">
    <location>
        <begin position="202"/>
        <end position="235"/>
    </location>
</feature>
<proteinExistence type="inferred from homology"/>
<dbReference type="PANTHER" id="PTHR13547:SF13">
    <property type="entry name" value="PROTEINACEOUS RNASE P 2"/>
    <property type="match status" value="1"/>
</dbReference>
<comment type="similarity">
    <text evidence="1">Belongs to the PPR family. P subfamily.</text>
</comment>
<keyword evidence="2" id="KW-0479">Metal-binding</keyword>
<accession>A0A2P2K2V9</accession>
<evidence type="ECO:0000256" key="2">
    <source>
        <dbReference type="ARBA" id="ARBA00022723"/>
    </source>
</evidence>
<evidence type="ECO:0000313" key="7">
    <source>
        <dbReference type="EMBL" id="MBX00023.1"/>
    </source>
</evidence>